<dbReference type="SUPFAM" id="SSF109859">
    <property type="entry name" value="NblA-like"/>
    <property type="match status" value="1"/>
</dbReference>
<proteinExistence type="predicted"/>
<dbReference type="InterPro" id="IPR007574">
    <property type="entry name" value="NblA"/>
</dbReference>
<dbReference type="Pfam" id="PF04485">
    <property type="entry name" value="NblA"/>
    <property type="match status" value="1"/>
</dbReference>
<evidence type="ECO:0000313" key="1">
    <source>
        <dbReference type="EMBL" id="KGF73401.1"/>
    </source>
</evidence>
<protein>
    <recommendedName>
        <fullName evidence="3">Phycobilisome degradation family protein</fullName>
    </recommendedName>
</protein>
<reference evidence="1 2" key="1">
    <citation type="journal article" date="2014" name="Mol. Ecol.">
        <title>Evolution of Synechococcus.</title>
        <authorList>
            <person name="Dvorak P."/>
            <person name="Casamatta D."/>
            <person name="Hasler P."/>
            <person name="Poulickova A."/>
            <person name="Ondrej V."/>
            <person name="Sanges R."/>
        </authorList>
    </citation>
    <scope>NUCLEOTIDE SEQUENCE [LARGE SCALE GENOMIC DNA]</scope>
    <source>
        <strain evidence="1 2">CAUP A 1101</strain>
    </source>
</reference>
<dbReference type="OrthoDB" id="427327at2"/>
<gene>
    <name evidence="1" type="ORF">DO97_20180</name>
</gene>
<keyword evidence="2" id="KW-1185">Reference proteome</keyword>
<sequence length="69" mass="8465">MDQIMELTLEQEFRLRSFADLVKQMSREQAQEFLIEQNQLMMMREAMYRELLKQEWKLNLDDARPDLVV</sequence>
<dbReference type="EMBL" id="JJML01000008">
    <property type="protein sequence ID" value="KGF73401.1"/>
    <property type="molecule type" value="Genomic_DNA"/>
</dbReference>
<dbReference type="Proteomes" id="UP000030170">
    <property type="component" value="Unassembled WGS sequence"/>
</dbReference>
<evidence type="ECO:0008006" key="3">
    <source>
        <dbReference type="Google" id="ProtNLM"/>
    </source>
</evidence>
<evidence type="ECO:0000313" key="2">
    <source>
        <dbReference type="Proteomes" id="UP000030170"/>
    </source>
</evidence>
<dbReference type="InterPro" id="IPR036904">
    <property type="entry name" value="NblA_sf"/>
</dbReference>
<accession>A0A098TMA9</accession>
<dbReference type="AlphaFoldDB" id="A0A098TMA9"/>
<dbReference type="Gene3D" id="1.10.287.670">
    <property type="entry name" value="Phycobilisome degradation protein NblA"/>
    <property type="match status" value="1"/>
</dbReference>
<organism evidence="1 2">
    <name type="scientific">Neosynechococcus sphagnicola sy1</name>
    <dbReference type="NCBI Taxonomy" id="1497020"/>
    <lineage>
        <taxon>Bacteria</taxon>
        <taxon>Bacillati</taxon>
        <taxon>Cyanobacteriota</taxon>
        <taxon>Cyanophyceae</taxon>
        <taxon>Neosynechococcales</taxon>
        <taxon>Neosynechococcaceae</taxon>
        <taxon>Neosynechococcus</taxon>
    </lineage>
</organism>
<name>A0A098TMA9_9CYAN</name>
<comment type="caution">
    <text evidence="1">The sequence shown here is derived from an EMBL/GenBank/DDBJ whole genome shotgun (WGS) entry which is preliminary data.</text>
</comment>